<dbReference type="RefSeq" id="WP_095416088.1">
    <property type="nucleotide sequence ID" value="NZ_CP018477.1"/>
</dbReference>
<sequence>MIRYVCDLCRREIDPDRDIRYQVKIEVRAAFEPVNDDEPDDRDHLEEIQEILESLNQLGEEAFETAEKVLRFDLCAECRKKFLRDPLGRETSKILGFSKN</sequence>
<accession>A0A286RK10</accession>
<protein>
    <submittedName>
        <fullName evidence="1">Uncharacterized protein</fullName>
    </submittedName>
</protein>
<name>A0A286RK10_9BACT</name>
<dbReference type="EMBL" id="CP018477">
    <property type="protein sequence ID" value="ASV76262.1"/>
    <property type="molecule type" value="Genomic_DNA"/>
</dbReference>
<dbReference type="Proteomes" id="UP000215086">
    <property type="component" value="Chromosome"/>
</dbReference>
<proteinExistence type="predicted"/>
<evidence type="ECO:0000313" key="2">
    <source>
        <dbReference type="Proteomes" id="UP000215086"/>
    </source>
</evidence>
<organism evidence="1 2">
    <name type="scientific">Thermogutta terrifontis</name>
    <dbReference type="NCBI Taxonomy" id="1331910"/>
    <lineage>
        <taxon>Bacteria</taxon>
        <taxon>Pseudomonadati</taxon>
        <taxon>Planctomycetota</taxon>
        <taxon>Planctomycetia</taxon>
        <taxon>Pirellulales</taxon>
        <taxon>Thermoguttaceae</taxon>
        <taxon>Thermogutta</taxon>
    </lineage>
</organism>
<gene>
    <name evidence="1" type="ORF">THTE_3661</name>
</gene>
<reference evidence="1 2" key="1">
    <citation type="journal article" name="Front. Microbiol.">
        <title>Sugar Metabolism of the First Thermophilic Planctomycete Thermogutta terrifontis: Comparative Genomic and Transcriptomic Approaches.</title>
        <authorList>
            <person name="Elcheninov A.G."/>
            <person name="Menzel P."/>
            <person name="Gudbergsdottir S.R."/>
            <person name="Slesarev A.I."/>
            <person name="Kadnikov V.V."/>
            <person name="Krogh A."/>
            <person name="Bonch-Osmolovskaya E.A."/>
            <person name="Peng X."/>
            <person name="Kublanov I.V."/>
        </authorList>
    </citation>
    <scope>NUCLEOTIDE SEQUENCE [LARGE SCALE GENOMIC DNA]</scope>
    <source>
        <strain evidence="1 2">R1</strain>
    </source>
</reference>
<dbReference type="KEGG" id="ttf:THTE_3661"/>
<evidence type="ECO:0000313" key="1">
    <source>
        <dbReference type="EMBL" id="ASV76262.1"/>
    </source>
</evidence>
<dbReference type="OrthoDB" id="285275at2"/>
<keyword evidence="2" id="KW-1185">Reference proteome</keyword>
<dbReference type="AlphaFoldDB" id="A0A286RK10"/>